<dbReference type="InterPro" id="IPR012349">
    <property type="entry name" value="Split_barrel_FMN-bd"/>
</dbReference>
<comment type="caution">
    <text evidence="3">The sequence shown here is derived from an EMBL/GenBank/DDBJ whole genome shotgun (WGS) entry which is preliminary data.</text>
</comment>
<name>A0A124E3V8_MYCFO</name>
<evidence type="ECO:0000313" key="3">
    <source>
        <dbReference type="EMBL" id="GAT01151.1"/>
    </source>
</evidence>
<reference evidence="4" key="2">
    <citation type="submission" date="2016-02" db="EMBL/GenBank/DDBJ databases">
        <title>Draft genome sequence of five rapidly growing Mycobacterium species.</title>
        <authorList>
            <person name="Katahira K."/>
            <person name="Gotou Y."/>
            <person name="Iida K."/>
            <person name="Ogura Y."/>
            <person name="Hayashi T."/>
        </authorList>
    </citation>
    <scope>NUCLEOTIDE SEQUENCE [LARGE SCALE GENOMIC DNA]</scope>
    <source>
        <strain evidence="4">JCM6368</strain>
    </source>
</reference>
<dbReference type="Gene3D" id="2.30.110.10">
    <property type="entry name" value="Electron Transport, Fmn-binding Protein, Chain A"/>
    <property type="match status" value="1"/>
</dbReference>
<evidence type="ECO:0008006" key="5">
    <source>
        <dbReference type="Google" id="ProtNLM"/>
    </source>
</evidence>
<dbReference type="PANTHER" id="PTHR39428:SF3">
    <property type="entry name" value="DEAZAFLAVIN-DEPENDENT NITROREDUCTASE"/>
    <property type="match status" value="1"/>
</dbReference>
<proteinExistence type="inferred from homology"/>
<dbReference type="InterPro" id="IPR004378">
    <property type="entry name" value="F420H2_quin_Rdtase"/>
</dbReference>
<comment type="similarity">
    <text evidence="1">Belongs to the F420H(2)-dependent quinone reductase family.</text>
</comment>
<protein>
    <recommendedName>
        <fullName evidence="5">Nitroreductase family deazaflavin-dependent oxidoreductase</fullName>
    </recommendedName>
</protein>
<accession>A0A124E3V8</accession>
<organism evidence="3 4">
    <name type="scientific">Mycolicibacterium fortuitum subsp. acetamidolyticum</name>
    <dbReference type="NCBI Taxonomy" id="144550"/>
    <lineage>
        <taxon>Bacteria</taxon>
        <taxon>Bacillati</taxon>
        <taxon>Actinomycetota</taxon>
        <taxon>Actinomycetes</taxon>
        <taxon>Mycobacteriales</taxon>
        <taxon>Mycobacteriaceae</taxon>
        <taxon>Mycolicibacterium</taxon>
    </lineage>
</organism>
<dbReference type="AlphaFoldDB" id="A0A124E3V8"/>
<dbReference type="EMBL" id="BCSZ01000011">
    <property type="protein sequence ID" value="GAT01151.1"/>
    <property type="molecule type" value="Genomic_DNA"/>
</dbReference>
<dbReference type="GO" id="GO:0016491">
    <property type="term" value="F:oxidoreductase activity"/>
    <property type="evidence" value="ECO:0007669"/>
    <property type="project" value="InterPro"/>
</dbReference>
<dbReference type="GO" id="GO:0070967">
    <property type="term" value="F:coenzyme F420 binding"/>
    <property type="evidence" value="ECO:0007669"/>
    <property type="project" value="TreeGrafter"/>
</dbReference>
<evidence type="ECO:0000313" key="4">
    <source>
        <dbReference type="Proteomes" id="UP000069705"/>
    </source>
</evidence>
<reference evidence="3 4" key="1">
    <citation type="journal article" date="2016" name="Genome Announc.">
        <title>Draft Genome Sequences of Five Rapidly Growing Mycobacterium Species, M. thermoresistibile, M. fortuitum subsp. acetamidolyticum, M. canariasense, M. brisbanense, and M. novocastrense.</title>
        <authorList>
            <person name="Katahira K."/>
            <person name="Ogura Y."/>
            <person name="Gotoh Y."/>
            <person name="Hayashi T."/>
        </authorList>
    </citation>
    <scope>NUCLEOTIDE SEQUENCE [LARGE SCALE GENOMIC DNA]</scope>
    <source>
        <strain evidence="3 4">JCM6368</strain>
    </source>
</reference>
<dbReference type="Pfam" id="PF04075">
    <property type="entry name" value="F420H2_quin_red"/>
    <property type="match status" value="1"/>
</dbReference>
<gene>
    <name evidence="3" type="ORF">RMCFA_1265</name>
</gene>
<dbReference type="PANTHER" id="PTHR39428">
    <property type="entry name" value="F420H(2)-DEPENDENT QUINONE REDUCTASE RV1261C"/>
    <property type="match status" value="1"/>
</dbReference>
<evidence type="ECO:0000256" key="2">
    <source>
        <dbReference type="ARBA" id="ARBA00049106"/>
    </source>
</evidence>
<evidence type="ECO:0000256" key="1">
    <source>
        <dbReference type="ARBA" id="ARBA00008710"/>
    </source>
</evidence>
<dbReference type="GO" id="GO:0005886">
    <property type="term" value="C:plasma membrane"/>
    <property type="evidence" value="ECO:0007669"/>
    <property type="project" value="TreeGrafter"/>
</dbReference>
<sequence length="154" mass="17644">MPVEYVDPNAKRSRLYRASEQFARTRVGRRWGMHVAPRIDPWLYRITHGRYPVVMGMVLNAPLLTTGAKTGQPPIVIASYGGEPKNPQWYYNLKAHPECRFGDEDYIATEVTDPDEYARLYELAERVYSGFGDYRAKMAATGGRRIPVFRLTPC</sequence>
<dbReference type="Proteomes" id="UP000069705">
    <property type="component" value="Unassembled WGS sequence"/>
</dbReference>
<comment type="catalytic activity">
    <reaction evidence="2">
        <text>oxidized coenzyme F420-(gamma-L-Glu)(n) + a quinol + H(+) = reduced coenzyme F420-(gamma-L-Glu)(n) + a quinone</text>
        <dbReference type="Rhea" id="RHEA:39663"/>
        <dbReference type="Rhea" id="RHEA-COMP:12939"/>
        <dbReference type="Rhea" id="RHEA-COMP:14378"/>
        <dbReference type="ChEBI" id="CHEBI:15378"/>
        <dbReference type="ChEBI" id="CHEBI:24646"/>
        <dbReference type="ChEBI" id="CHEBI:132124"/>
        <dbReference type="ChEBI" id="CHEBI:133980"/>
        <dbReference type="ChEBI" id="CHEBI:139511"/>
    </reaction>
</comment>